<gene>
    <name evidence="2" type="ORF">ZMTM_18850</name>
</gene>
<reference evidence="2" key="1">
    <citation type="journal article" date="2021" name="Arch. Microbiol.">
        <title>Methyloradius palustris gen. nov., sp. nov., a methanol-oxidizing bacterium isolated from snow.</title>
        <authorList>
            <person name="Miyadera T."/>
            <person name="Kojima H."/>
            <person name="Fukui M."/>
        </authorList>
    </citation>
    <scope>NUCLEOTIDE SEQUENCE</scope>
    <source>
        <strain evidence="2">Zm11</strain>
    </source>
</reference>
<feature type="transmembrane region" description="Helical" evidence="1">
    <location>
        <begin position="74"/>
        <end position="93"/>
    </location>
</feature>
<evidence type="ECO:0000313" key="3">
    <source>
        <dbReference type="Proteomes" id="UP000826722"/>
    </source>
</evidence>
<feature type="transmembrane region" description="Helical" evidence="1">
    <location>
        <begin position="7"/>
        <end position="30"/>
    </location>
</feature>
<keyword evidence="1" id="KW-1133">Transmembrane helix</keyword>
<dbReference type="RefSeq" id="WP_221763693.1">
    <property type="nucleotide sequence ID" value="NZ_AP024110.1"/>
</dbReference>
<proteinExistence type="predicted"/>
<evidence type="ECO:0008006" key="4">
    <source>
        <dbReference type="Google" id="ProtNLM"/>
    </source>
</evidence>
<accession>A0A8D5G9M8</accession>
<keyword evidence="3" id="KW-1185">Reference proteome</keyword>
<keyword evidence="1" id="KW-0812">Transmembrane</keyword>
<dbReference type="InterPro" id="IPR047814">
    <property type="entry name" value="TfpX/TfpZ-like"/>
</dbReference>
<dbReference type="Proteomes" id="UP000826722">
    <property type="component" value="Chromosome"/>
</dbReference>
<evidence type="ECO:0000313" key="2">
    <source>
        <dbReference type="EMBL" id="BCM25626.1"/>
    </source>
</evidence>
<dbReference type="AlphaFoldDB" id="A0A8D5G9M8"/>
<sequence>MTRFRAAGIHLLISLTIVISILTLMLGLWYPGMYFKLMGGGGLLFIMSGVDVCLGPLLTLCVFKAGKKSLKFDLTVIGLFQAAALSYGLYVMFEARPVFTVFTNDQFQVASVVDIQPKELSLAKNPEWRSFPLTGPVVVAATAPTTQKDKDDVLAGALVGADWQQFPRLYVSYDSQWQNILAKAKPLSDLRAINKNNIPVVDSFLKSQARPESDFAFLPIRTSQAEMAFVIDAHTGDQIKIIDVVPWR</sequence>
<dbReference type="KEGG" id="mpau:ZMTM_18850"/>
<evidence type="ECO:0000256" key="1">
    <source>
        <dbReference type="SAM" id="Phobius"/>
    </source>
</evidence>
<dbReference type="EMBL" id="AP024110">
    <property type="protein sequence ID" value="BCM25626.1"/>
    <property type="molecule type" value="Genomic_DNA"/>
</dbReference>
<feature type="transmembrane region" description="Helical" evidence="1">
    <location>
        <begin position="42"/>
        <end position="62"/>
    </location>
</feature>
<keyword evidence="1" id="KW-0472">Membrane</keyword>
<protein>
    <recommendedName>
        <fullName evidence="4">Pilus assembly protein</fullName>
    </recommendedName>
</protein>
<dbReference type="NCBIfam" id="NF041437">
    <property type="entry name" value="TfpZ"/>
    <property type="match status" value="1"/>
</dbReference>
<name>A0A8D5G9M8_9PROT</name>
<organism evidence="2 3">
    <name type="scientific">Methyloradius palustris</name>
    <dbReference type="NCBI Taxonomy" id="2778876"/>
    <lineage>
        <taxon>Bacteria</taxon>
        <taxon>Pseudomonadati</taxon>
        <taxon>Pseudomonadota</taxon>
        <taxon>Betaproteobacteria</taxon>
        <taxon>Nitrosomonadales</taxon>
        <taxon>Methylophilaceae</taxon>
        <taxon>Methyloradius</taxon>
    </lineage>
</organism>